<keyword evidence="1" id="KW-1133">Transmembrane helix</keyword>
<evidence type="ECO:0000313" key="3">
    <source>
        <dbReference type="Proteomes" id="UP001560685"/>
    </source>
</evidence>
<keyword evidence="3" id="KW-1185">Reference proteome</keyword>
<accession>A0ABV3Z2N6</accession>
<feature type="transmembrane region" description="Helical" evidence="1">
    <location>
        <begin position="135"/>
        <end position="155"/>
    </location>
</feature>
<gene>
    <name evidence="2" type="ORF">ABFZ84_03135</name>
</gene>
<evidence type="ECO:0000313" key="2">
    <source>
        <dbReference type="EMBL" id="MEX6632532.1"/>
    </source>
</evidence>
<proteinExistence type="predicted"/>
<feature type="transmembrane region" description="Helical" evidence="1">
    <location>
        <begin position="51"/>
        <end position="70"/>
    </location>
</feature>
<protein>
    <submittedName>
        <fullName evidence="2">Uncharacterized protein</fullName>
    </submittedName>
</protein>
<keyword evidence="1" id="KW-0812">Transmembrane</keyword>
<keyword evidence="1" id="KW-0472">Membrane</keyword>
<dbReference type="EMBL" id="JBEHZE010000001">
    <property type="protein sequence ID" value="MEX6632532.1"/>
    <property type="molecule type" value="Genomic_DNA"/>
</dbReference>
<dbReference type="RefSeq" id="WP_369312455.1">
    <property type="nucleotide sequence ID" value="NZ_JBEHZE010000001.1"/>
</dbReference>
<sequence length="157" mass="17332">MSALPATPLDTTILEAELASDYRKRPNLRLATTTETPQKAPRPNTVVHSNVFKILAGLNAFVLLSFWATFQGDKEALFMVAISAVYLVAYMGTPYILMRTGKEKQKDTQSFGQFLSEPFETWTETITGRGAMIQILMVPTAITIAVLGMCIIISLNQ</sequence>
<name>A0ABV3Z2N6_9PROT</name>
<evidence type="ECO:0000256" key="1">
    <source>
        <dbReference type="SAM" id="Phobius"/>
    </source>
</evidence>
<feature type="transmembrane region" description="Helical" evidence="1">
    <location>
        <begin position="76"/>
        <end position="97"/>
    </location>
</feature>
<comment type="caution">
    <text evidence="2">The sequence shown here is derived from an EMBL/GenBank/DDBJ whole genome shotgun (WGS) entry which is preliminary data.</text>
</comment>
<reference evidence="2 3" key="1">
    <citation type="submission" date="2024-05" db="EMBL/GenBank/DDBJ databases">
        <title>Three bacterial strains, DH-69, EH-24, and ECK-19 isolated from coastal sediments.</title>
        <authorList>
            <person name="Ye Y.-Q."/>
            <person name="Du Z.-J."/>
        </authorList>
    </citation>
    <scope>NUCLEOTIDE SEQUENCE [LARGE SCALE GENOMIC DNA]</scope>
    <source>
        <strain evidence="2 3">ECK-19</strain>
    </source>
</reference>
<dbReference type="Proteomes" id="UP001560685">
    <property type="component" value="Unassembled WGS sequence"/>
</dbReference>
<organism evidence="2 3">
    <name type="scientific">Hyphococcus lacteus</name>
    <dbReference type="NCBI Taxonomy" id="3143536"/>
    <lineage>
        <taxon>Bacteria</taxon>
        <taxon>Pseudomonadati</taxon>
        <taxon>Pseudomonadota</taxon>
        <taxon>Alphaproteobacteria</taxon>
        <taxon>Parvularculales</taxon>
        <taxon>Parvularculaceae</taxon>
        <taxon>Hyphococcus</taxon>
    </lineage>
</organism>